<reference evidence="2" key="1">
    <citation type="journal article" date="2020" name="Stud. Mycol.">
        <title>101 Dothideomycetes genomes: a test case for predicting lifestyles and emergence of pathogens.</title>
        <authorList>
            <person name="Haridas S."/>
            <person name="Albert R."/>
            <person name="Binder M."/>
            <person name="Bloem J."/>
            <person name="Labutti K."/>
            <person name="Salamov A."/>
            <person name="Andreopoulos B."/>
            <person name="Baker S."/>
            <person name="Barry K."/>
            <person name="Bills G."/>
            <person name="Bluhm B."/>
            <person name="Cannon C."/>
            <person name="Castanera R."/>
            <person name="Culley D."/>
            <person name="Daum C."/>
            <person name="Ezra D."/>
            <person name="Gonzalez J."/>
            <person name="Henrissat B."/>
            <person name="Kuo A."/>
            <person name="Liang C."/>
            <person name="Lipzen A."/>
            <person name="Lutzoni F."/>
            <person name="Magnuson J."/>
            <person name="Mondo S."/>
            <person name="Nolan M."/>
            <person name="Ohm R."/>
            <person name="Pangilinan J."/>
            <person name="Park H.-J."/>
            <person name="Ramirez L."/>
            <person name="Alfaro M."/>
            <person name="Sun H."/>
            <person name="Tritt A."/>
            <person name="Yoshinaga Y."/>
            <person name="Zwiers L.-H."/>
            <person name="Turgeon B."/>
            <person name="Goodwin S."/>
            <person name="Spatafora J."/>
            <person name="Crous P."/>
            <person name="Grigoriev I."/>
        </authorList>
    </citation>
    <scope>NUCLEOTIDE SEQUENCE</scope>
    <source>
        <strain evidence="2">CBS 675.92</strain>
    </source>
</reference>
<name>A0A6A5TQW8_9PLEO</name>
<dbReference type="Proteomes" id="UP000800035">
    <property type="component" value="Unassembled WGS sequence"/>
</dbReference>
<evidence type="ECO:0000313" key="2">
    <source>
        <dbReference type="EMBL" id="KAF1954370.1"/>
    </source>
</evidence>
<feature type="domain" description="2EXR" evidence="1">
    <location>
        <begin position="25"/>
        <end position="110"/>
    </location>
</feature>
<keyword evidence="3" id="KW-1185">Reference proteome</keyword>
<dbReference type="EMBL" id="ML976999">
    <property type="protein sequence ID" value="KAF1954370.1"/>
    <property type="molecule type" value="Genomic_DNA"/>
</dbReference>
<evidence type="ECO:0000313" key="3">
    <source>
        <dbReference type="Proteomes" id="UP000800035"/>
    </source>
</evidence>
<evidence type="ECO:0000259" key="1">
    <source>
        <dbReference type="Pfam" id="PF20150"/>
    </source>
</evidence>
<dbReference type="InterPro" id="IPR045518">
    <property type="entry name" value="2EXR"/>
</dbReference>
<gene>
    <name evidence="2" type="ORF">CC80DRAFT_506393</name>
</gene>
<proteinExistence type="predicted"/>
<protein>
    <recommendedName>
        <fullName evidence="1">2EXR domain-containing protein</fullName>
    </recommendedName>
</protein>
<organism evidence="2 3">
    <name type="scientific">Byssothecium circinans</name>
    <dbReference type="NCBI Taxonomy" id="147558"/>
    <lineage>
        <taxon>Eukaryota</taxon>
        <taxon>Fungi</taxon>
        <taxon>Dikarya</taxon>
        <taxon>Ascomycota</taxon>
        <taxon>Pezizomycotina</taxon>
        <taxon>Dothideomycetes</taxon>
        <taxon>Pleosporomycetidae</taxon>
        <taxon>Pleosporales</taxon>
        <taxon>Massarineae</taxon>
        <taxon>Massarinaceae</taxon>
        <taxon>Byssothecium</taxon>
    </lineage>
</organism>
<dbReference type="AlphaFoldDB" id="A0A6A5TQW8"/>
<sequence>MANETIQPAAVQAMPSPAHIDKPFPFMRLPKELRLMVYERLPRHIIHTHLVRRPTLDRVTLIRPTVSTAILATSKEIHAEAKSIVHRIIDNFITSKPPRILACESSIDVIGTFIMEGILASMKELRGVIEEQCIMDHMRSLCGVVEERAEAERLHYLPESTLTYSNQQKSEILRFVNTSARQLLINGPRIEFILYDIGNSFYGEIPEETAYYALNYIWSRVFEELHQQDGIMVQIALIGYLSCDWVLDYSELEYFNVYLGLVDDHICIEPTMSKEEWEQGWAEG</sequence>
<accession>A0A6A5TQW8</accession>
<dbReference type="OrthoDB" id="5314997at2759"/>
<dbReference type="Pfam" id="PF20150">
    <property type="entry name" value="2EXR"/>
    <property type="match status" value="1"/>
</dbReference>